<dbReference type="GO" id="GO:0050660">
    <property type="term" value="F:flavin adenine dinucleotide binding"/>
    <property type="evidence" value="ECO:0007669"/>
    <property type="project" value="InterPro"/>
</dbReference>
<keyword evidence="5" id="KW-0560">Oxidoreductase</keyword>
<dbReference type="SUPFAM" id="SSF47203">
    <property type="entry name" value="Acyl-CoA dehydrogenase C-terminal domain-like"/>
    <property type="match status" value="1"/>
</dbReference>
<dbReference type="Gene3D" id="1.20.140.10">
    <property type="entry name" value="Butyryl-CoA Dehydrogenase, subunit A, domain 3"/>
    <property type="match status" value="1"/>
</dbReference>
<proteinExistence type="inferred from homology"/>
<evidence type="ECO:0000256" key="5">
    <source>
        <dbReference type="ARBA" id="ARBA00023002"/>
    </source>
</evidence>
<dbReference type="CDD" id="cd00567">
    <property type="entry name" value="ACAD"/>
    <property type="match status" value="1"/>
</dbReference>
<dbReference type="InterPro" id="IPR046373">
    <property type="entry name" value="Acyl-CoA_Oxase/DH_mid-dom_sf"/>
</dbReference>
<evidence type="ECO:0000256" key="4">
    <source>
        <dbReference type="ARBA" id="ARBA00022827"/>
    </source>
</evidence>
<dbReference type="InterPro" id="IPR037069">
    <property type="entry name" value="AcylCoA_DH/ox_N_sf"/>
</dbReference>
<dbReference type="Pfam" id="PF00441">
    <property type="entry name" value="Acyl-CoA_dh_1"/>
    <property type="match status" value="1"/>
</dbReference>
<name>A0A7L5C2G3_9RHOB</name>
<feature type="domain" description="Acyl-CoA dehydrogenase/oxidase C-terminal" evidence="6">
    <location>
        <begin position="216"/>
        <end position="342"/>
    </location>
</feature>
<evidence type="ECO:0000259" key="6">
    <source>
        <dbReference type="Pfam" id="PF00441"/>
    </source>
</evidence>
<dbReference type="EMBL" id="CP049056">
    <property type="protein sequence ID" value="QIE56384.1"/>
    <property type="molecule type" value="Genomic_DNA"/>
</dbReference>
<feature type="domain" description="Acyl-CoA dehydrogenase/oxidase N-terminal" evidence="7">
    <location>
        <begin position="6"/>
        <end position="108"/>
    </location>
</feature>
<evidence type="ECO:0000313" key="8">
    <source>
        <dbReference type="EMBL" id="QIE56384.1"/>
    </source>
</evidence>
<dbReference type="Pfam" id="PF02771">
    <property type="entry name" value="Acyl-CoA_dh_N"/>
    <property type="match status" value="1"/>
</dbReference>
<dbReference type="PANTHER" id="PTHR43884">
    <property type="entry name" value="ACYL-COA DEHYDROGENASE"/>
    <property type="match status" value="1"/>
</dbReference>
<accession>A0A7L5C2G3</accession>
<dbReference type="InterPro" id="IPR013786">
    <property type="entry name" value="AcylCoA_DH/ox_N"/>
</dbReference>
<gene>
    <name evidence="8" type="ORF">G5B40_13495</name>
</gene>
<dbReference type="AlphaFoldDB" id="A0A7L5C2G3"/>
<evidence type="ECO:0000256" key="2">
    <source>
        <dbReference type="ARBA" id="ARBA00009347"/>
    </source>
</evidence>
<evidence type="ECO:0000256" key="3">
    <source>
        <dbReference type="ARBA" id="ARBA00022630"/>
    </source>
</evidence>
<dbReference type="InterPro" id="IPR009075">
    <property type="entry name" value="AcylCo_DH/oxidase_C"/>
</dbReference>
<evidence type="ECO:0000259" key="7">
    <source>
        <dbReference type="Pfam" id="PF02771"/>
    </source>
</evidence>
<dbReference type="InterPro" id="IPR036250">
    <property type="entry name" value="AcylCo_DH-like_C"/>
</dbReference>
<evidence type="ECO:0000256" key="1">
    <source>
        <dbReference type="ARBA" id="ARBA00001974"/>
    </source>
</evidence>
<protein>
    <submittedName>
        <fullName evidence="8">Pimeloyl-CoA dehydrogenase small subunit</fullName>
    </submittedName>
</protein>
<dbReference type="InterPro" id="IPR009100">
    <property type="entry name" value="AcylCoA_DH/oxidase_NM_dom_sf"/>
</dbReference>
<dbReference type="Proteomes" id="UP000503336">
    <property type="component" value="Chromosome"/>
</dbReference>
<dbReference type="Gene3D" id="1.10.540.10">
    <property type="entry name" value="Acyl-CoA dehydrogenase/oxidase, N-terminal domain"/>
    <property type="match status" value="1"/>
</dbReference>
<sequence length="367" mass="39259">MDFALSEERQMLTDTLGRFVREQYDIETRHKAAAMEGGFDPEMWARFAELGAIGALLPEEAGGFGGAGEDIMVVFEALGAGLVVEPFLATGVLGATPLIGAGKDEMLEDVIAGGLHLALAHTEPESRYEMSRIACKAKGGKITGRKSVVINGDTADRLIVSARCAGDEADEAGIGLYLVNPKDAGVTMRTFATVDGGHAAEFTFKNTPAEALGDPGGGYEALERTLGRGVLALCAESLGAMEVCKDLTLDYLKTRKQFGAPLGKFQALQHRMVEMVVAIEQARSLTILAAGLLEAPRVERERALSAAKNLVGRVGRLISEETIQLHGGIAMTWEYAAPHFAKRLVMIDHQLGDEDFHLARFMALEAA</sequence>
<dbReference type="RefSeq" id="WP_165099558.1">
    <property type="nucleotide sequence ID" value="NZ_CP049056.1"/>
</dbReference>
<keyword evidence="3" id="KW-0285">Flavoprotein</keyword>
<dbReference type="KEGG" id="hdh:G5B40_13495"/>
<dbReference type="SUPFAM" id="SSF56645">
    <property type="entry name" value="Acyl-CoA dehydrogenase NM domain-like"/>
    <property type="match status" value="1"/>
</dbReference>
<dbReference type="Gene3D" id="2.40.110.10">
    <property type="entry name" value="Butyryl-CoA Dehydrogenase, subunit A, domain 2"/>
    <property type="match status" value="1"/>
</dbReference>
<reference evidence="8 9" key="1">
    <citation type="submission" date="2020-02" db="EMBL/GenBank/DDBJ databases">
        <title>complete genome sequence of Rhodobacteraceae bacterium.</title>
        <authorList>
            <person name="Park J."/>
            <person name="Kim Y.-S."/>
            <person name="Kim K.-H."/>
        </authorList>
    </citation>
    <scope>NUCLEOTIDE SEQUENCE [LARGE SCALE GENOMIC DNA]</scope>
    <source>
        <strain evidence="8 9">RR4-56</strain>
    </source>
</reference>
<organism evidence="8 9">
    <name type="scientific">Pikeienuella piscinae</name>
    <dbReference type="NCBI Taxonomy" id="2748098"/>
    <lineage>
        <taxon>Bacteria</taxon>
        <taxon>Pseudomonadati</taxon>
        <taxon>Pseudomonadota</taxon>
        <taxon>Alphaproteobacteria</taxon>
        <taxon>Rhodobacterales</taxon>
        <taxon>Paracoccaceae</taxon>
        <taxon>Pikeienuella</taxon>
    </lineage>
</organism>
<dbReference type="GO" id="GO:0003995">
    <property type="term" value="F:acyl-CoA dehydrogenase activity"/>
    <property type="evidence" value="ECO:0007669"/>
    <property type="project" value="TreeGrafter"/>
</dbReference>
<dbReference type="PANTHER" id="PTHR43884:SF20">
    <property type="entry name" value="ACYL-COA DEHYDROGENASE FADE28"/>
    <property type="match status" value="1"/>
</dbReference>
<evidence type="ECO:0000313" key="9">
    <source>
        <dbReference type="Proteomes" id="UP000503336"/>
    </source>
</evidence>
<comment type="similarity">
    <text evidence="2">Belongs to the acyl-CoA dehydrogenase family.</text>
</comment>
<comment type="cofactor">
    <cofactor evidence="1">
        <name>FAD</name>
        <dbReference type="ChEBI" id="CHEBI:57692"/>
    </cofactor>
</comment>
<keyword evidence="9" id="KW-1185">Reference proteome</keyword>
<keyword evidence="4" id="KW-0274">FAD</keyword>